<evidence type="ECO:0000313" key="9">
    <source>
        <dbReference type="Proteomes" id="UP001139353"/>
    </source>
</evidence>
<dbReference type="InterPro" id="IPR051459">
    <property type="entry name" value="Cytochrome_c-type_DH"/>
</dbReference>
<organism evidence="8 9">
    <name type="scientific">Scleromatobacter humisilvae</name>
    <dbReference type="NCBI Taxonomy" id="2897159"/>
    <lineage>
        <taxon>Bacteria</taxon>
        <taxon>Pseudomonadati</taxon>
        <taxon>Pseudomonadota</taxon>
        <taxon>Betaproteobacteria</taxon>
        <taxon>Burkholderiales</taxon>
        <taxon>Sphaerotilaceae</taxon>
        <taxon>Scleromatobacter</taxon>
    </lineage>
</organism>
<dbReference type="SUPFAM" id="SSF46626">
    <property type="entry name" value="Cytochrome c"/>
    <property type="match status" value="2"/>
</dbReference>
<dbReference type="EMBL" id="JAJLJH010000001">
    <property type="protein sequence ID" value="MCK9684566.1"/>
    <property type="molecule type" value="Genomic_DNA"/>
</dbReference>
<dbReference type="PANTHER" id="PTHR35008">
    <property type="entry name" value="BLL4482 PROTEIN-RELATED"/>
    <property type="match status" value="1"/>
</dbReference>
<evidence type="ECO:0000256" key="3">
    <source>
        <dbReference type="ARBA" id="ARBA00023004"/>
    </source>
</evidence>
<evidence type="ECO:0000256" key="6">
    <source>
        <dbReference type="SAM" id="SignalP"/>
    </source>
</evidence>
<feature type="signal peptide" evidence="6">
    <location>
        <begin position="1"/>
        <end position="18"/>
    </location>
</feature>
<evidence type="ECO:0000256" key="5">
    <source>
        <dbReference type="SAM" id="MobiDB-lite"/>
    </source>
</evidence>
<evidence type="ECO:0000259" key="7">
    <source>
        <dbReference type="PROSITE" id="PS51007"/>
    </source>
</evidence>
<feature type="domain" description="Cytochrome c" evidence="7">
    <location>
        <begin position="163"/>
        <end position="249"/>
    </location>
</feature>
<keyword evidence="6" id="KW-0732">Signal</keyword>
<feature type="region of interest" description="Disordered" evidence="5">
    <location>
        <begin position="250"/>
        <end position="271"/>
    </location>
</feature>
<dbReference type="GO" id="GO:0020037">
    <property type="term" value="F:heme binding"/>
    <property type="evidence" value="ECO:0007669"/>
    <property type="project" value="InterPro"/>
</dbReference>
<evidence type="ECO:0000313" key="8">
    <source>
        <dbReference type="EMBL" id="MCK9684566.1"/>
    </source>
</evidence>
<keyword evidence="1 4" id="KW-0349">Heme</keyword>
<dbReference type="AlphaFoldDB" id="A0A9X1YER6"/>
<protein>
    <submittedName>
        <fullName evidence="8">C-type cytochrome</fullName>
    </submittedName>
</protein>
<feature type="chain" id="PRO_5040872724" evidence="6">
    <location>
        <begin position="19"/>
        <end position="271"/>
    </location>
</feature>
<keyword evidence="3 4" id="KW-0408">Iron</keyword>
<dbReference type="GO" id="GO:0009055">
    <property type="term" value="F:electron transfer activity"/>
    <property type="evidence" value="ECO:0007669"/>
    <property type="project" value="InterPro"/>
</dbReference>
<dbReference type="PROSITE" id="PS51007">
    <property type="entry name" value="CYTC"/>
    <property type="match status" value="1"/>
</dbReference>
<proteinExistence type="predicted"/>
<name>A0A9X1YER6_9BURK</name>
<dbReference type="InterPro" id="IPR009056">
    <property type="entry name" value="Cyt_c-like_dom"/>
</dbReference>
<evidence type="ECO:0000256" key="4">
    <source>
        <dbReference type="PROSITE-ProRule" id="PRU00433"/>
    </source>
</evidence>
<sequence length="271" mass="28878">MRRFILLTLTSLTCAAAAAGEAAKRAPFDPPDAAAIPASALGDSIRLGQHVLTQTQVYAKAWVGNGLNCTSCHLNAGRTPNAAPWVGIYGVFPEYRSRSGSVNSLQDRVNDCFIRSMNGKPLPNNSPEMEGIVAYMAWLSKGVPTGVDVEGRGFRRIVSAHVPDEAHGKQVFADKCVACHGPDGQGLPAADGGYAFPALWGPKSFNIGAGMARLGNASAFVRWNMPLGQGGILSDEEALDVAAYFTRQPRPDFADKGKDWPKGDKPSDSRY</sequence>
<dbReference type="InterPro" id="IPR036909">
    <property type="entry name" value="Cyt_c-like_dom_sf"/>
</dbReference>
<keyword evidence="2 4" id="KW-0479">Metal-binding</keyword>
<comment type="caution">
    <text evidence="8">The sequence shown here is derived from an EMBL/GenBank/DDBJ whole genome shotgun (WGS) entry which is preliminary data.</text>
</comment>
<evidence type="ECO:0000256" key="1">
    <source>
        <dbReference type="ARBA" id="ARBA00022617"/>
    </source>
</evidence>
<dbReference type="Pfam" id="PF21342">
    <property type="entry name" value="SoxA-TsdA_cyt-c"/>
    <property type="match status" value="1"/>
</dbReference>
<dbReference type="Pfam" id="PF00034">
    <property type="entry name" value="Cytochrom_C"/>
    <property type="match status" value="1"/>
</dbReference>
<dbReference type="Gene3D" id="1.10.760.10">
    <property type="entry name" value="Cytochrome c-like domain"/>
    <property type="match status" value="2"/>
</dbReference>
<gene>
    <name evidence="8" type="ORF">LPC04_02470</name>
</gene>
<reference evidence="8" key="1">
    <citation type="submission" date="2021-11" db="EMBL/GenBank/DDBJ databases">
        <title>BS-T2-15 a new species belonging to the Comamonadaceae family isolated from the soil of a French oak forest.</title>
        <authorList>
            <person name="Mieszkin S."/>
            <person name="Alain K."/>
        </authorList>
    </citation>
    <scope>NUCLEOTIDE SEQUENCE</scope>
    <source>
        <strain evidence="8">BS-T2-15</strain>
    </source>
</reference>
<evidence type="ECO:0000256" key="2">
    <source>
        <dbReference type="ARBA" id="ARBA00022723"/>
    </source>
</evidence>
<dbReference type="GO" id="GO:0046872">
    <property type="term" value="F:metal ion binding"/>
    <property type="evidence" value="ECO:0007669"/>
    <property type="project" value="UniProtKB-KW"/>
</dbReference>
<dbReference type="RefSeq" id="WP_275680592.1">
    <property type="nucleotide sequence ID" value="NZ_JAJLJH010000001.1"/>
</dbReference>
<dbReference type="Proteomes" id="UP001139353">
    <property type="component" value="Unassembled WGS sequence"/>
</dbReference>
<keyword evidence="9" id="KW-1185">Reference proteome</keyword>
<dbReference type="PANTHER" id="PTHR35008:SF9">
    <property type="entry name" value="CYTOCHROME C DOMAIN-CONTAINING PROTEIN"/>
    <property type="match status" value="1"/>
</dbReference>
<accession>A0A9X1YER6</accession>